<feature type="domain" description="G-protein coupled receptors family 1 profile" evidence="10">
    <location>
        <begin position="33"/>
        <end position="244"/>
    </location>
</feature>
<reference evidence="11" key="1">
    <citation type="submission" date="2022-08" db="UniProtKB">
        <authorList>
            <consortium name="EnsemblMetazoa"/>
        </authorList>
    </citation>
    <scope>IDENTIFICATION</scope>
    <source>
        <strain evidence="11">05x7-T-G4-1.051#20</strain>
    </source>
</reference>
<keyword evidence="12" id="KW-1185">Reference proteome</keyword>
<evidence type="ECO:0000256" key="9">
    <source>
        <dbReference type="SAM" id="Phobius"/>
    </source>
</evidence>
<feature type="region of interest" description="Disordered" evidence="8">
    <location>
        <begin position="570"/>
        <end position="592"/>
    </location>
</feature>
<evidence type="ECO:0000256" key="6">
    <source>
        <dbReference type="ARBA" id="ARBA00023170"/>
    </source>
</evidence>
<dbReference type="InterPro" id="IPR017452">
    <property type="entry name" value="GPCR_Rhodpsn_7TM"/>
</dbReference>
<dbReference type="Pfam" id="PF00001">
    <property type="entry name" value="7tm_1"/>
    <property type="match status" value="2"/>
</dbReference>
<dbReference type="Proteomes" id="UP000005408">
    <property type="component" value="Unassembled WGS sequence"/>
</dbReference>
<feature type="transmembrane region" description="Helical" evidence="9">
    <location>
        <begin position="356"/>
        <end position="375"/>
    </location>
</feature>
<evidence type="ECO:0000256" key="2">
    <source>
        <dbReference type="ARBA" id="ARBA00022692"/>
    </source>
</evidence>
<evidence type="ECO:0000256" key="8">
    <source>
        <dbReference type="SAM" id="MobiDB-lite"/>
    </source>
</evidence>
<dbReference type="Gene3D" id="1.20.1070.10">
    <property type="entry name" value="Rhodopsin 7-helix transmembrane proteins"/>
    <property type="match status" value="3"/>
</dbReference>
<evidence type="ECO:0000313" key="12">
    <source>
        <dbReference type="Proteomes" id="UP000005408"/>
    </source>
</evidence>
<dbReference type="PROSITE" id="PS50262">
    <property type="entry name" value="G_PROTEIN_RECEP_F1_2"/>
    <property type="match status" value="2"/>
</dbReference>
<organism evidence="11 12">
    <name type="scientific">Magallana gigas</name>
    <name type="common">Pacific oyster</name>
    <name type="synonym">Crassostrea gigas</name>
    <dbReference type="NCBI Taxonomy" id="29159"/>
    <lineage>
        <taxon>Eukaryota</taxon>
        <taxon>Metazoa</taxon>
        <taxon>Spiralia</taxon>
        <taxon>Lophotrochozoa</taxon>
        <taxon>Mollusca</taxon>
        <taxon>Bivalvia</taxon>
        <taxon>Autobranchia</taxon>
        <taxon>Pteriomorphia</taxon>
        <taxon>Ostreida</taxon>
        <taxon>Ostreoidea</taxon>
        <taxon>Ostreidae</taxon>
        <taxon>Magallana</taxon>
    </lineage>
</organism>
<dbReference type="PRINTS" id="PR00237">
    <property type="entry name" value="GPCRRHODOPSN"/>
</dbReference>
<feature type="domain" description="G-protein coupled receptors family 1 profile" evidence="10">
    <location>
        <begin position="336"/>
        <end position="661"/>
    </location>
</feature>
<keyword evidence="7" id="KW-0807">Transducer</keyword>
<feature type="transmembrane region" description="Helical" evidence="9">
    <location>
        <begin position="20"/>
        <end position="41"/>
    </location>
</feature>
<dbReference type="EnsemblMetazoa" id="G25569.6">
    <property type="protein sequence ID" value="G25569.6:cds"/>
    <property type="gene ID" value="G25569"/>
</dbReference>
<dbReference type="PANTHER" id="PTHR24238:SF47">
    <property type="entry name" value="ECDYSTEROIDS_DOPAMINE RECEPTOR-RELATED"/>
    <property type="match status" value="1"/>
</dbReference>
<evidence type="ECO:0000256" key="4">
    <source>
        <dbReference type="ARBA" id="ARBA00023040"/>
    </source>
</evidence>
<feature type="transmembrane region" description="Helical" evidence="9">
    <location>
        <begin position="91"/>
        <end position="112"/>
    </location>
</feature>
<evidence type="ECO:0000256" key="5">
    <source>
        <dbReference type="ARBA" id="ARBA00023136"/>
    </source>
</evidence>
<feature type="transmembrane region" description="Helical" evidence="9">
    <location>
        <begin position="600"/>
        <end position="622"/>
    </location>
</feature>
<sequence length="682" mass="77538">MTFDVEDWNNEYARRYLVSTILQSLFLVVGFSGNLIVIIVYTTKMKSKHDDRYFIPFLASVDFAGCLVSTTLILLSNNQPYKYPNSTVCKSLNVVACGLIVASIFLLLVISVQRYQKICRPFGFQMNIKCKRTVVAIVLLLAAAFAFPTIFLYEKVEVVHPVRNITGHRCGPVPNTEKFGEIYRGIVIGAELMSVICMSFFYGFVGYTLITKMKPTRKEHEKVSESRATNSEFTGDESKTTGTIDDTTDVELRLDKNGVSCGRHEQNYDPDSIIILLQRFPTDETLISQDLLVRLKFHDRKRMKVETLEDWNSQLSQQYVISTCIQSFYLVIGVVGNILVIVLYRTKMESKNDDRYFIPAIAIIDLIGCMFSITLSLLNNERPVMFPGSFTCKLIQFGTCSSIISSLFMLLVISIQRFQKICRPFGFQMNLNHKRFATAVAVLLACSFSIPMLLLYQRIEVKHETKNITGYICGSAPGTEKLGDSTRAILITVEVGAVFSMTIFYALVGRKLIEQFKMSRKLHDINSVSGTSNSGSNERSTIRTVVTIDAEVTDQSSKTDTDKKTFLRMDSRKESCSNNSKNNSTKVKDRKKSTNSARRYSVMFMVISLIAILCYIPPWTFVILEAKDSNFWRSLTYEEVQIFLTIRRLYIVNHIANPFIYGFFDQKFRGEVKSLLCSCKCR</sequence>
<keyword evidence="4" id="KW-0297">G-protein coupled receptor</keyword>
<evidence type="ECO:0000256" key="3">
    <source>
        <dbReference type="ARBA" id="ARBA00022989"/>
    </source>
</evidence>
<evidence type="ECO:0000256" key="7">
    <source>
        <dbReference type="ARBA" id="ARBA00023224"/>
    </source>
</evidence>
<keyword evidence="3 9" id="KW-1133">Transmembrane helix</keyword>
<name>A0A8W8KYU1_MAGGI</name>
<feature type="transmembrane region" description="Helical" evidence="9">
    <location>
        <begin position="642"/>
        <end position="664"/>
    </location>
</feature>
<dbReference type="SUPFAM" id="SSF81321">
    <property type="entry name" value="Family A G protein-coupled receptor-like"/>
    <property type="match status" value="2"/>
</dbReference>
<feature type="transmembrane region" description="Helical" evidence="9">
    <location>
        <begin position="395"/>
        <end position="415"/>
    </location>
</feature>
<feature type="compositionally biased region" description="Low complexity" evidence="8">
    <location>
        <begin position="576"/>
        <end position="585"/>
    </location>
</feature>
<dbReference type="CDD" id="cd00637">
    <property type="entry name" value="7tm_classA_rhodopsin-like"/>
    <property type="match status" value="2"/>
</dbReference>
<dbReference type="AlphaFoldDB" id="A0A8W8KYU1"/>
<feature type="transmembrane region" description="Helical" evidence="9">
    <location>
        <begin position="436"/>
        <end position="456"/>
    </location>
</feature>
<feature type="transmembrane region" description="Helical" evidence="9">
    <location>
        <begin position="488"/>
        <end position="508"/>
    </location>
</feature>
<keyword evidence="2 9" id="KW-0812">Transmembrane</keyword>
<comment type="subcellular location">
    <subcellularLocation>
        <location evidence="1">Membrane</location>
        <topology evidence="1">Multi-pass membrane protein</topology>
    </subcellularLocation>
</comment>
<feature type="transmembrane region" description="Helical" evidence="9">
    <location>
        <begin position="133"/>
        <end position="153"/>
    </location>
</feature>
<accession>A0A8W8KYU1</accession>
<dbReference type="GO" id="GO:0004930">
    <property type="term" value="F:G protein-coupled receptor activity"/>
    <property type="evidence" value="ECO:0007669"/>
    <property type="project" value="UniProtKB-KW"/>
</dbReference>
<feature type="region of interest" description="Disordered" evidence="8">
    <location>
        <begin position="218"/>
        <end position="246"/>
    </location>
</feature>
<evidence type="ECO:0000313" key="11">
    <source>
        <dbReference type="EnsemblMetazoa" id="G25569.6:cds"/>
    </source>
</evidence>
<feature type="transmembrane region" description="Helical" evidence="9">
    <location>
        <begin position="53"/>
        <end position="75"/>
    </location>
</feature>
<dbReference type="InterPro" id="IPR000276">
    <property type="entry name" value="GPCR_Rhodpsn"/>
</dbReference>
<evidence type="ECO:0000259" key="10">
    <source>
        <dbReference type="PROSITE" id="PS50262"/>
    </source>
</evidence>
<evidence type="ECO:0000256" key="1">
    <source>
        <dbReference type="ARBA" id="ARBA00004141"/>
    </source>
</evidence>
<dbReference type="PANTHER" id="PTHR24238">
    <property type="entry name" value="G-PROTEIN COUPLED RECEPTOR"/>
    <property type="match status" value="1"/>
</dbReference>
<keyword evidence="5 9" id="KW-0472">Membrane</keyword>
<dbReference type="GO" id="GO:0016020">
    <property type="term" value="C:membrane"/>
    <property type="evidence" value="ECO:0007669"/>
    <property type="project" value="UniProtKB-SubCell"/>
</dbReference>
<protein>
    <recommendedName>
        <fullName evidence="10">G-protein coupled receptors family 1 profile domain-containing protein</fullName>
    </recommendedName>
</protein>
<proteinExistence type="predicted"/>
<keyword evidence="6" id="KW-0675">Receptor</keyword>